<dbReference type="PANTHER" id="PTHR11439:SF503">
    <property type="entry name" value="CYSTEINE-RICH RLK (RECEPTOR-LIKE PROTEIN KINASE) 8"/>
    <property type="match status" value="1"/>
</dbReference>
<reference evidence="1 2" key="1">
    <citation type="journal article" date="2018" name="PLoS Genet.">
        <title>Population sequencing reveals clonal diversity and ancestral inbreeding in the grapevine cultivar Chardonnay.</title>
        <authorList>
            <person name="Roach M.J."/>
            <person name="Johnson D.L."/>
            <person name="Bohlmann J."/>
            <person name="van Vuuren H.J."/>
            <person name="Jones S.J."/>
            <person name="Pretorius I.S."/>
            <person name="Schmidt S.A."/>
            <person name="Borneman A.R."/>
        </authorList>
    </citation>
    <scope>NUCLEOTIDE SEQUENCE [LARGE SCALE GENOMIC DNA]</scope>
    <source>
        <strain evidence="2">cv. Chardonnay</strain>
        <tissue evidence="1">Leaf</tissue>
    </source>
</reference>
<organism evidence="1 2">
    <name type="scientific">Vitis vinifera</name>
    <name type="common">Grape</name>
    <dbReference type="NCBI Taxonomy" id="29760"/>
    <lineage>
        <taxon>Eukaryota</taxon>
        <taxon>Viridiplantae</taxon>
        <taxon>Streptophyta</taxon>
        <taxon>Embryophyta</taxon>
        <taxon>Tracheophyta</taxon>
        <taxon>Spermatophyta</taxon>
        <taxon>Magnoliopsida</taxon>
        <taxon>eudicotyledons</taxon>
        <taxon>Gunneridae</taxon>
        <taxon>Pentapetalae</taxon>
        <taxon>rosids</taxon>
        <taxon>Vitales</taxon>
        <taxon>Vitaceae</taxon>
        <taxon>Viteae</taxon>
        <taxon>Vitis</taxon>
    </lineage>
</organism>
<accession>A0A438D3W7</accession>
<gene>
    <name evidence="1" type="primary">GIP_203</name>
    <name evidence="1" type="ORF">CK203_113842</name>
</gene>
<dbReference type="EMBL" id="QGNW01001808">
    <property type="protein sequence ID" value="RVW30189.1"/>
    <property type="molecule type" value="Genomic_DNA"/>
</dbReference>
<name>A0A438D3W7_VITVI</name>
<dbReference type="Proteomes" id="UP000288805">
    <property type="component" value="Unassembled WGS sequence"/>
</dbReference>
<evidence type="ECO:0000313" key="1">
    <source>
        <dbReference type="EMBL" id="RVW30189.1"/>
    </source>
</evidence>
<protein>
    <submittedName>
        <fullName evidence="1">Copia protein</fullName>
    </submittedName>
</protein>
<dbReference type="AlphaFoldDB" id="A0A438D3W7"/>
<dbReference type="PANTHER" id="PTHR11439">
    <property type="entry name" value="GAG-POL-RELATED RETROTRANSPOSON"/>
    <property type="match status" value="1"/>
</dbReference>
<comment type="caution">
    <text evidence="1">The sequence shown here is derived from an EMBL/GenBank/DDBJ whole genome shotgun (WGS) entry which is preliminary data.</text>
</comment>
<sequence length="155" mass="17930">MEECKPTSTPMNQKEKFCKKDGAEKADEGLFRSMIGCLMYLTSTRPDIMYVVSLLSSQVKIFILHGYSDNDWTGCVDDMQTEAEYVAAIATINQVLWLRKLQTNLDMKQEMSTQVFLDNQTAISIANDPIFHGKTKHFKIKLYFLDRCRRKEMHS</sequence>
<evidence type="ECO:0000313" key="2">
    <source>
        <dbReference type="Proteomes" id="UP000288805"/>
    </source>
</evidence>
<proteinExistence type="predicted"/>
<dbReference type="CDD" id="cd09272">
    <property type="entry name" value="RNase_HI_RT_Ty1"/>
    <property type="match status" value="1"/>
</dbReference>